<dbReference type="Proteomes" id="UP000297595">
    <property type="component" value="Unassembled WGS sequence"/>
</dbReference>
<dbReference type="InterPro" id="IPR056761">
    <property type="entry name" value="Ufl1-like_C"/>
</dbReference>
<evidence type="ECO:0000259" key="1">
    <source>
        <dbReference type="Pfam" id="PF09743"/>
    </source>
</evidence>
<reference evidence="3 4" key="1">
    <citation type="submission" date="2019-03" db="EMBL/GenBank/DDBJ databases">
        <title>Nematode-trapping fungi genome.</title>
        <authorList>
            <person name="Vidal-Diez De Ulzurrun G."/>
        </authorList>
    </citation>
    <scope>NUCLEOTIDE SEQUENCE [LARGE SCALE GENOMIC DNA]</scope>
    <source>
        <strain evidence="3 4">TWF154</strain>
    </source>
</reference>
<evidence type="ECO:0000313" key="3">
    <source>
        <dbReference type="EMBL" id="TGJ68225.1"/>
    </source>
</evidence>
<proteinExistence type="predicted"/>
<name>A0A8H2DW76_ORBOL</name>
<organism evidence="3 4">
    <name type="scientific">Orbilia oligospora</name>
    <name type="common">Nematode-trapping fungus</name>
    <name type="synonym">Arthrobotrys oligospora</name>
    <dbReference type="NCBI Taxonomy" id="2813651"/>
    <lineage>
        <taxon>Eukaryota</taxon>
        <taxon>Fungi</taxon>
        <taxon>Dikarya</taxon>
        <taxon>Ascomycota</taxon>
        <taxon>Pezizomycotina</taxon>
        <taxon>Orbiliomycetes</taxon>
        <taxon>Orbiliales</taxon>
        <taxon>Orbiliaceae</taxon>
        <taxon>Orbilia</taxon>
    </lineage>
</organism>
<dbReference type="Pfam" id="PF09743">
    <property type="entry name" value="E3_UFM1_ligase"/>
    <property type="match status" value="1"/>
</dbReference>
<sequence length="663" mass="75096">MFTKSELSGILQALQTVEDATIIPVKSGGGLCSRQYIVKGLNGLIESGKNRISFNEASKLLDVDDKYISAIVSTLPEDEWGLNGREIIPKYVTFQLLSTPPNGDFWRLLGTKKKEGIPNAKTKTYNRQPFAHLENTLRTHLASRVVTVITYSREENITIEFLKKLVGYLEREWDLKVYWLGERYIYSQKFLEGVVEGVRDDVKDTETPVEFEELTVVKEGNWPVEFGQKVLGTVGKEDAYGTWTGGTFVPSIYKTHRRDEVVDILKNEGIIAVKAVKRGYIDKPDEFLKKRVGEVSLLKEHYVTKEWLERVTKTAEKELEDNGVTNVRELASKLTPEEQLNVQELFRKKQTRKLLEHGSCLITRELLDELLKSCFGYAKEEAEKTWAATEKGRPIALTSITSWRSLSAFLTKDDRLLQAASDSIAQSFLPKVSASYSDRIGELREMANAAARVQFVDKVYLRFVINRAAIEKIQDAGVQGKLAQDLMIYYQKMIVDGLTKLRDRVADTQSQRMNERIEDAISTVTNVFSSDDIKPIAGLHVIQQELESLMKDIGVNRSTGEEFDASVKSKMEEMRNELRVQLEKASDLSLMLLVVLILLFSEHEGGILRATGKYAPKILKQLRHRLTDSDYEFLNYVKGAVIARSSVGGEDVERLRAWGSPQS</sequence>
<dbReference type="EMBL" id="SOZJ01000004">
    <property type="protein sequence ID" value="TGJ68225.1"/>
    <property type="molecule type" value="Genomic_DNA"/>
</dbReference>
<feature type="domain" description="E3 UFM1-protein ligase 1-like N-terminal" evidence="1">
    <location>
        <begin position="146"/>
        <end position="288"/>
    </location>
</feature>
<accession>A0A8H2DW76</accession>
<dbReference type="PANTHER" id="PTHR31057">
    <property type="entry name" value="E3 UFM1-PROTEIN LIGASE 1"/>
    <property type="match status" value="1"/>
</dbReference>
<dbReference type="GO" id="GO:0061666">
    <property type="term" value="F:UFM1 ligase activity"/>
    <property type="evidence" value="ECO:0007669"/>
    <property type="project" value="InterPro"/>
</dbReference>
<dbReference type="GO" id="GO:0034976">
    <property type="term" value="P:response to endoplasmic reticulum stress"/>
    <property type="evidence" value="ECO:0007669"/>
    <property type="project" value="TreeGrafter"/>
</dbReference>
<dbReference type="AlphaFoldDB" id="A0A8H2DW76"/>
<evidence type="ECO:0000259" key="2">
    <source>
        <dbReference type="Pfam" id="PF25041"/>
    </source>
</evidence>
<protein>
    <submittedName>
        <fullName evidence="3">Uncharacterized protein</fullName>
    </submittedName>
</protein>
<dbReference type="GO" id="GO:1990592">
    <property type="term" value="P:protein K69-linked ufmylation"/>
    <property type="evidence" value="ECO:0007669"/>
    <property type="project" value="TreeGrafter"/>
</dbReference>
<evidence type="ECO:0000313" key="4">
    <source>
        <dbReference type="Proteomes" id="UP000297595"/>
    </source>
</evidence>
<comment type="caution">
    <text evidence="3">The sequence shown here is derived from an EMBL/GenBank/DDBJ whole genome shotgun (WGS) entry which is preliminary data.</text>
</comment>
<dbReference type="PANTHER" id="PTHR31057:SF0">
    <property type="entry name" value="E3 UFM1-PROTEIN LIGASE 1"/>
    <property type="match status" value="1"/>
</dbReference>
<dbReference type="GO" id="GO:0032434">
    <property type="term" value="P:regulation of proteasomal ubiquitin-dependent protein catabolic process"/>
    <property type="evidence" value="ECO:0007669"/>
    <property type="project" value="TreeGrafter"/>
</dbReference>
<dbReference type="InterPro" id="IPR018611">
    <property type="entry name" value="Ufl1"/>
</dbReference>
<gene>
    <name evidence="3" type="ORF">EYR41_007287</name>
</gene>
<dbReference type="InterPro" id="IPR056579">
    <property type="entry name" value="Ufl1_N"/>
</dbReference>
<dbReference type="Pfam" id="PF25041">
    <property type="entry name" value="UFL1_C"/>
    <property type="match status" value="1"/>
</dbReference>
<dbReference type="GO" id="GO:0005789">
    <property type="term" value="C:endoplasmic reticulum membrane"/>
    <property type="evidence" value="ECO:0007669"/>
    <property type="project" value="TreeGrafter"/>
</dbReference>
<feature type="domain" description="E3 UFM1-protein ligase-like C-terminal" evidence="2">
    <location>
        <begin position="570"/>
        <end position="644"/>
    </location>
</feature>